<dbReference type="InterPro" id="IPR001763">
    <property type="entry name" value="Rhodanese-like_dom"/>
</dbReference>
<dbReference type="PANTHER" id="PTHR13847">
    <property type="entry name" value="SARCOSINE DEHYDROGENASE-RELATED"/>
    <property type="match status" value="1"/>
</dbReference>
<dbReference type="GO" id="GO:0008115">
    <property type="term" value="F:sarcosine oxidase activity"/>
    <property type="evidence" value="ECO:0007669"/>
    <property type="project" value="InterPro"/>
</dbReference>
<keyword evidence="6" id="KW-0288">FMN</keyword>
<dbReference type="InterPro" id="IPR006076">
    <property type="entry name" value="FAD-dep_OxRdtase"/>
</dbReference>
<evidence type="ECO:0000256" key="4">
    <source>
        <dbReference type="ARBA" id="ARBA00022490"/>
    </source>
</evidence>
<protein>
    <recommendedName>
        <fullName evidence="12">Sarcosine oxidase subunit beta</fullName>
        <ecNumber evidence="11">1.5.3.24</ecNumber>
    </recommendedName>
    <alternativeName>
        <fullName evidence="13">Sarcosine oxidase (5,10-methylenetetrahydrofolate-forming) subunit beta</fullName>
    </alternativeName>
    <alternativeName>
        <fullName evidence="14">Tetrameric sarcosine oxidase subunit beta</fullName>
    </alternativeName>
</protein>
<dbReference type="Pfam" id="PF01266">
    <property type="entry name" value="DAO"/>
    <property type="match status" value="1"/>
</dbReference>
<dbReference type="RefSeq" id="WP_015786216.1">
    <property type="nucleotide sequence ID" value="NZ_CALJZO010000119.1"/>
</dbReference>
<evidence type="ECO:0000256" key="6">
    <source>
        <dbReference type="ARBA" id="ARBA00022643"/>
    </source>
</evidence>
<evidence type="ECO:0000256" key="16">
    <source>
        <dbReference type="ARBA" id="ARBA00048917"/>
    </source>
</evidence>
<evidence type="ECO:0000256" key="13">
    <source>
        <dbReference type="ARBA" id="ARBA00044216"/>
    </source>
</evidence>
<organism evidence="18 19">
    <name type="scientific">Saccharomonospora viridis</name>
    <dbReference type="NCBI Taxonomy" id="1852"/>
    <lineage>
        <taxon>Bacteria</taxon>
        <taxon>Bacillati</taxon>
        <taxon>Actinomycetota</taxon>
        <taxon>Actinomycetes</taxon>
        <taxon>Pseudonocardiales</taxon>
        <taxon>Pseudonocardiaceae</taxon>
        <taxon>Saccharomonospora</taxon>
    </lineage>
</organism>
<gene>
    <name evidence="18" type="ORF">MINT15_33210</name>
</gene>
<evidence type="ECO:0000256" key="7">
    <source>
        <dbReference type="ARBA" id="ARBA00022741"/>
    </source>
</evidence>
<accession>A0A837D5L5</accession>
<dbReference type="GO" id="GO:0046653">
    <property type="term" value="P:tetrahydrofolate metabolic process"/>
    <property type="evidence" value="ECO:0007669"/>
    <property type="project" value="InterPro"/>
</dbReference>
<dbReference type="PROSITE" id="PS50206">
    <property type="entry name" value="RHODANESE_3"/>
    <property type="match status" value="1"/>
</dbReference>
<comment type="cofactor">
    <cofactor evidence="1">
        <name>FMN</name>
        <dbReference type="ChEBI" id="CHEBI:58210"/>
    </cofactor>
</comment>
<dbReference type="Gene3D" id="3.30.9.10">
    <property type="entry name" value="D-Amino Acid Oxidase, subunit A, domain 2"/>
    <property type="match status" value="1"/>
</dbReference>
<evidence type="ECO:0000256" key="2">
    <source>
        <dbReference type="ARBA" id="ARBA00001974"/>
    </source>
</evidence>
<keyword evidence="4" id="KW-0963">Cytoplasm</keyword>
<dbReference type="GO" id="GO:0000166">
    <property type="term" value="F:nucleotide binding"/>
    <property type="evidence" value="ECO:0007669"/>
    <property type="project" value="UniProtKB-KW"/>
</dbReference>
<dbReference type="GO" id="GO:0005737">
    <property type="term" value="C:cytoplasm"/>
    <property type="evidence" value="ECO:0007669"/>
    <property type="project" value="UniProtKB-SubCell"/>
</dbReference>
<comment type="caution">
    <text evidence="18">The sequence shown here is derived from an EMBL/GenBank/DDBJ whole genome shotgun (WGS) entry which is preliminary data.</text>
</comment>
<evidence type="ECO:0000256" key="9">
    <source>
        <dbReference type="ARBA" id="ARBA00023002"/>
    </source>
</evidence>
<comment type="cofactor">
    <cofactor evidence="2">
        <name>FAD</name>
        <dbReference type="ChEBI" id="CHEBI:57692"/>
    </cofactor>
</comment>
<evidence type="ECO:0000256" key="12">
    <source>
        <dbReference type="ARBA" id="ARBA00044150"/>
    </source>
</evidence>
<dbReference type="OrthoDB" id="9806452at2"/>
<dbReference type="SUPFAM" id="SSF51905">
    <property type="entry name" value="FAD/NAD(P)-binding domain"/>
    <property type="match status" value="1"/>
</dbReference>
<dbReference type="InterPro" id="IPR036188">
    <property type="entry name" value="FAD/NAD-bd_sf"/>
</dbReference>
<keyword evidence="8" id="KW-0274">FAD</keyword>
<comment type="subcellular location">
    <subcellularLocation>
        <location evidence="3">Cytoplasm</location>
    </subcellularLocation>
</comment>
<dbReference type="Gene3D" id="3.50.50.60">
    <property type="entry name" value="FAD/NAD(P)-binding domain"/>
    <property type="match status" value="1"/>
</dbReference>
<comment type="similarity">
    <text evidence="10">Belongs to the SoxB family.</text>
</comment>
<dbReference type="AlphaFoldDB" id="A0A837D5L5"/>
<evidence type="ECO:0000256" key="14">
    <source>
        <dbReference type="ARBA" id="ARBA00044295"/>
    </source>
</evidence>
<sequence length="412" mass="44742">MSAATTPPGADLPEHPDFLWRNPEPKKNYDVVIVGGGGHGLATAYYLAKNHGITDVAVLERGWLAGGNMARNTTLIRSNYLWDESATIYEHSLKLWEGLEEELDYPILFSQRGVLNLAHTEQDVRDSIRRVEANKLNGIDAEWLEPEEVARVCPIVNISEDIRYPVQGATYQPRAGIAKHDYVAWGFARRIDQAGIDLIQDCEVTGFTVIGDRVTGVRTTRGDIGCGTVALCAAGHTSVLLDKLGVRAPLQSHPLQALVSELLEPVHPTIVMSNAVHVYVSQAHKGELVMGAGIDAYNGYGQRGSFHIIERQLAAAVELFPVFARAHLLRSWAGIVDVTPDASPIIGHTPYENVFVNAGWGTGGFKATPGIGWCYAHTIAHGEPHPYVAPFSLDRFTTGALIDEHGAAAVAH</sequence>
<evidence type="ECO:0000256" key="11">
    <source>
        <dbReference type="ARBA" id="ARBA00044044"/>
    </source>
</evidence>
<dbReference type="PANTHER" id="PTHR13847:SF287">
    <property type="entry name" value="FAD-DEPENDENT OXIDOREDUCTASE DOMAIN-CONTAINING PROTEIN 1"/>
    <property type="match status" value="1"/>
</dbReference>
<name>A0A837D5L5_9PSEU</name>
<dbReference type="SUPFAM" id="SSF54373">
    <property type="entry name" value="FAD-linked reductases, C-terminal domain"/>
    <property type="match status" value="1"/>
</dbReference>
<keyword evidence="9" id="KW-0560">Oxidoreductase</keyword>
<evidence type="ECO:0000256" key="1">
    <source>
        <dbReference type="ARBA" id="ARBA00001917"/>
    </source>
</evidence>
<keyword evidence="7" id="KW-0547">Nucleotide-binding</keyword>
<evidence type="ECO:0000256" key="10">
    <source>
        <dbReference type="ARBA" id="ARBA00043973"/>
    </source>
</evidence>
<evidence type="ECO:0000256" key="15">
    <source>
        <dbReference type="ARBA" id="ARBA00047316"/>
    </source>
</evidence>
<feature type="domain" description="Rhodanese" evidence="17">
    <location>
        <begin position="8"/>
        <end position="75"/>
    </location>
</feature>
<evidence type="ECO:0000313" key="19">
    <source>
        <dbReference type="Proteomes" id="UP000030848"/>
    </source>
</evidence>
<dbReference type="NCBIfam" id="TIGR01373">
    <property type="entry name" value="soxB"/>
    <property type="match status" value="1"/>
</dbReference>
<evidence type="ECO:0000256" key="8">
    <source>
        <dbReference type="ARBA" id="ARBA00022827"/>
    </source>
</evidence>
<proteinExistence type="inferred from homology"/>
<dbReference type="EC" id="1.5.3.24" evidence="11"/>
<evidence type="ECO:0000313" key="18">
    <source>
        <dbReference type="EMBL" id="KHF43119.1"/>
    </source>
</evidence>
<evidence type="ECO:0000256" key="5">
    <source>
        <dbReference type="ARBA" id="ARBA00022630"/>
    </source>
</evidence>
<comment type="catalytic activity">
    <reaction evidence="15">
        <text>sarcosine + O2 + H2O = formaldehyde + glycine + H2O2</text>
        <dbReference type="Rhea" id="RHEA:13313"/>
        <dbReference type="ChEBI" id="CHEBI:15377"/>
        <dbReference type="ChEBI" id="CHEBI:15379"/>
        <dbReference type="ChEBI" id="CHEBI:16240"/>
        <dbReference type="ChEBI" id="CHEBI:16842"/>
        <dbReference type="ChEBI" id="CHEBI:57305"/>
        <dbReference type="ChEBI" id="CHEBI:57433"/>
    </reaction>
</comment>
<dbReference type="InterPro" id="IPR006278">
    <property type="entry name" value="SoxB"/>
</dbReference>
<comment type="catalytic activity">
    <reaction evidence="16">
        <text>sarcosine + (6S)-5,6,7,8-tetrahydrofolate + O2 = (6R)-5,10-methylene-5,6,7,8-tetrahydrofolate + glycine + H2O2</text>
        <dbReference type="Rhea" id="RHEA:70455"/>
        <dbReference type="ChEBI" id="CHEBI:15379"/>
        <dbReference type="ChEBI" id="CHEBI:15636"/>
        <dbReference type="ChEBI" id="CHEBI:16240"/>
        <dbReference type="ChEBI" id="CHEBI:57305"/>
        <dbReference type="ChEBI" id="CHEBI:57433"/>
        <dbReference type="ChEBI" id="CHEBI:57453"/>
        <dbReference type="EC" id="1.5.3.24"/>
    </reaction>
</comment>
<dbReference type="OMA" id="VPLDWEW"/>
<keyword evidence="5" id="KW-0285">Flavoprotein</keyword>
<evidence type="ECO:0000259" key="17">
    <source>
        <dbReference type="PROSITE" id="PS50206"/>
    </source>
</evidence>
<reference evidence="18 19" key="1">
    <citation type="submission" date="2014-10" db="EMBL/GenBank/DDBJ databases">
        <title>Genome sequence of Micropolyspora internatus JCM3315.</title>
        <authorList>
            <person name="Shin S.-K."/>
            <person name="Yi H."/>
        </authorList>
    </citation>
    <scope>NUCLEOTIDE SEQUENCE [LARGE SCALE GENOMIC DNA]</scope>
    <source>
        <strain evidence="18 19">JCM 3315</strain>
    </source>
</reference>
<dbReference type="Proteomes" id="UP000030848">
    <property type="component" value="Unassembled WGS sequence"/>
</dbReference>
<dbReference type="EMBL" id="JRZE01000006">
    <property type="protein sequence ID" value="KHF43119.1"/>
    <property type="molecule type" value="Genomic_DNA"/>
</dbReference>
<evidence type="ECO:0000256" key="3">
    <source>
        <dbReference type="ARBA" id="ARBA00004496"/>
    </source>
</evidence>